<dbReference type="AlphaFoldDB" id="A2C956"/>
<sequence>MRSAAPPDLAGLFVVADSFKKAEVRVQGSLLNEWRGPLVAIASLMSLLPAATLMATTNS</sequence>
<dbReference type="HOGENOM" id="CLU_2956972_0_0_3"/>
<gene>
    <name evidence="1" type="ordered locus">P9303_12691</name>
</gene>
<organism evidence="1 2">
    <name type="scientific">Prochlorococcus marinus (strain MIT 9303)</name>
    <dbReference type="NCBI Taxonomy" id="59922"/>
    <lineage>
        <taxon>Bacteria</taxon>
        <taxon>Bacillati</taxon>
        <taxon>Cyanobacteriota</taxon>
        <taxon>Cyanophyceae</taxon>
        <taxon>Synechococcales</taxon>
        <taxon>Prochlorococcaceae</taxon>
        <taxon>Prochlorococcus</taxon>
    </lineage>
</organism>
<reference evidence="1 2" key="1">
    <citation type="journal article" date="2007" name="PLoS Genet.">
        <title>Patterns and implications of gene gain and loss in the evolution of Prochlorococcus.</title>
        <authorList>
            <person name="Kettler G.C."/>
            <person name="Martiny A.C."/>
            <person name="Huang K."/>
            <person name="Zucker J."/>
            <person name="Coleman M.L."/>
            <person name="Rodrigue S."/>
            <person name="Chen F."/>
            <person name="Lapidus A."/>
            <person name="Ferriera S."/>
            <person name="Johnson J."/>
            <person name="Steglich C."/>
            <person name="Church G.M."/>
            <person name="Richardson P."/>
            <person name="Chisholm S.W."/>
        </authorList>
    </citation>
    <scope>NUCLEOTIDE SEQUENCE [LARGE SCALE GENOMIC DNA]</scope>
    <source>
        <strain evidence="1 2">MIT 9303</strain>
    </source>
</reference>
<name>A2C956_PROM3</name>
<protein>
    <submittedName>
        <fullName evidence="1">Uncharacterized protein</fullName>
    </submittedName>
</protein>
<accession>A2C956</accession>
<dbReference type="KEGG" id="pmf:P9303_12691"/>
<dbReference type="Proteomes" id="UP000002274">
    <property type="component" value="Chromosome"/>
</dbReference>
<proteinExistence type="predicted"/>
<evidence type="ECO:0000313" key="2">
    <source>
        <dbReference type="Proteomes" id="UP000002274"/>
    </source>
</evidence>
<evidence type="ECO:0000313" key="1">
    <source>
        <dbReference type="EMBL" id="ABM78016.1"/>
    </source>
</evidence>
<dbReference type="EMBL" id="CP000554">
    <property type="protein sequence ID" value="ABM78016.1"/>
    <property type="molecule type" value="Genomic_DNA"/>
</dbReference>